<reference evidence="3 4" key="1">
    <citation type="submission" date="2016-04" db="EMBL/GenBank/DDBJ databases">
        <authorList>
            <person name="Evans L.H."/>
            <person name="Alamgir A."/>
            <person name="Owens N."/>
            <person name="Weber N.D."/>
            <person name="Virtaneva K."/>
            <person name="Barbian K."/>
            <person name="Babar A."/>
            <person name="Rosenke K."/>
        </authorList>
    </citation>
    <scope>NUCLEOTIDE SEQUENCE [LARGE SCALE GENOMIC DNA]</scope>
    <source>
        <strain evidence="3 4">IFM 0406</strain>
    </source>
</reference>
<feature type="transmembrane region" description="Helical" evidence="2">
    <location>
        <begin position="78"/>
        <end position="99"/>
    </location>
</feature>
<organism evidence="3 4">
    <name type="scientific">Nocardia terpenica</name>
    <dbReference type="NCBI Taxonomy" id="455432"/>
    <lineage>
        <taxon>Bacteria</taxon>
        <taxon>Bacillati</taxon>
        <taxon>Actinomycetota</taxon>
        <taxon>Actinomycetes</taxon>
        <taxon>Mycobacteriales</taxon>
        <taxon>Nocardiaceae</taxon>
        <taxon>Nocardia</taxon>
    </lineage>
</organism>
<keyword evidence="2" id="KW-0812">Transmembrane</keyword>
<evidence type="ECO:0000256" key="1">
    <source>
        <dbReference type="SAM" id="MobiDB-lite"/>
    </source>
</evidence>
<evidence type="ECO:0000313" key="4">
    <source>
        <dbReference type="Proteomes" id="UP000076512"/>
    </source>
</evidence>
<feature type="transmembrane region" description="Helical" evidence="2">
    <location>
        <begin position="7"/>
        <end position="29"/>
    </location>
</feature>
<dbReference type="InterPro" id="IPR021235">
    <property type="entry name" value="DUF2637"/>
</dbReference>
<sequence>MLIRERWMLAARVFAVLVIVGVGAAAFRLSFATLRDLAVLAHIPASDAWLFPLIVDGTILQATAGVLVLANTAKARRWFTWVLIAGAVVSVAGNSLHAVAAGHDLPGPLCALVAAIAPVGLLVDTHGLVMLFRTARTESIPVVEPTPEATPASEPTAAQPVSITSSSSRPVTPEPVASPNPALVQPVRPRVRPIHPPRPAQQQALPFAVS</sequence>
<feature type="transmembrane region" description="Helical" evidence="2">
    <location>
        <begin position="105"/>
        <end position="123"/>
    </location>
</feature>
<protein>
    <recommendedName>
        <fullName evidence="5">DUF2637 domain-containing protein</fullName>
    </recommendedName>
</protein>
<dbReference type="Proteomes" id="UP000076512">
    <property type="component" value="Unassembled WGS sequence"/>
</dbReference>
<keyword evidence="2" id="KW-1133">Transmembrane helix</keyword>
<feature type="compositionally biased region" description="Low complexity" evidence="1">
    <location>
        <begin position="145"/>
        <end position="158"/>
    </location>
</feature>
<feature type="region of interest" description="Disordered" evidence="1">
    <location>
        <begin position="142"/>
        <end position="210"/>
    </location>
</feature>
<keyword evidence="2" id="KW-0472">Membrane</keyword>
<dbReference type="Pfam" id="PF10935">
    <property type="entry name" value="DUF2637"/>
    <property type="match status" value="1"/>
</dbReference>
<proteinExistence type="predicted"/>
<feature type="transmembrane region" description="Helical" evidence="2">
    <location>
        <begin position="49"/>
        <end position="71"/>
    </location>
</feature>
<evidence type="ECO:0008006" key="5">
    <source>
        <dbReference type="Google" id="ProtNLM"/>
    </source>
</evidence>
<evidence type="ECO:0000313" key="3">
    <source>
        <dbReference type="EMBL" id="KZM73282.1"/>
    </source>
</evidence>
<dbReference type="STRING" id="455432.AWN90_31965"/>
<evidence type="ECO:0000256" key="2">
    <source>
        <dbReference type="SAM" id="Phobius"/>
    </source>
</evidence>
<accession>A0A164MEA8</accession>
<comment type="caution">
    <text evidence="3">The sequence shown here is derived from an EMBL/GenBank/DDBJ whole genome shotgun (WGS) entry which is preliminary data.</text>
</comment>
<dbReference type="EMBL" id="LWGR01000007">
    <property type="protein sequence ID" value="KZM73282.1"/>
    <property type="molecule type" value="Genomic_DNA"/>
</dbReference>
<keyword evidence="4" id="KW-1185">Reference proteome</keyword>
<name>A0A164MEA8_9NOCA</name>
<gene>
    <name evidence="3" type="ORF">AWN90_31965</name>
</gene>
<feature type="compositionally biased region" description="Polar residues" evidence="1">
    <location>
        <begin position="159"/>
        <end position="170"/>
    </location>
</feature>
<dbReference type="RefSeq" id="WP_067590335.1">
    <property type="nucleotide sequence ID" value="NZ_JABMCZ010000001.1"/>
</dbReference>
<dbReference type="AlphaFoldDB" id="A0A164MEA8"/>